<evidence type="ECO:0000256" key="2">
    <source>
        <dbReference type="ARBA" id="ARBA00022679"/>
    </source>
</evidence>
<name>A0A0B7GPH4_TREPH</name>
<evidence type="ECO:0000256" key="3">
    <source>
        <dbReference type="ARBA" id="ARBA00022741"/>
    </source>
</evidence>
<evidence type="ECO:0000313" key="7">
    <source>
        <dbReference type="EMBL" id="QEJ97792.1"/>
    </source>
</evidence>
<dbReference type="Proteomes" id="UP000323594">
    <property type="component" value="Chromosome"/>
</dbReference>
<dbReference type="RefSeq" id="WP_002699035.1">
    <property type="nucleotide sequence ID" value="NZ_CDNC01000001.1"/>
</dbReference>
<evidence type="ECO:0000256" key="1">
    <source>
        <dbReference type="ARBA" id="ARBA00001210"/>
    </source>
</evidence>
<dbReference type="InterPro" id="IPR002736">
    <property type="entry name" value="CitG"/>
</dbReference>
<gene>
    <name evidence="5 6" type="primary">citG</name>
    <name evidence="7" type="ORF">FUT82_07145</name>
    <name evidence="6" type="ORF">TPHV1_10011</name>
</gene>
<evidence type="ECO:0000256" key="4">
    <source>
        <dbReference type="ARBA" id="ARBA00022840"/>
    </source>
</evidence>
<dbReference type="HAMAP" id="MF_00397">
    <property type="entry name" value="CitG"/>
    <property type="match status" value="1"/>
</dbReference>
<dbReference type="NCBIfam" id="TIGR03125">
    <property type="entry name" value="citrate_citG"/>
    <property type="match status" value="1"/>
</dbReference>
<dbReference type="Pfam" id="PF01874">
    <property type="entry name" value="CitG"/>
    <property type="match status" value="1"/>
</dbReference>
<dbReference type="GO" id="GO:0051191">
    <property type="term" value="P:prosthetic group biosynthetic process"/>
    <property type="evidence" value="ECO:0007669"/>
    <property type="project" value="TreeGrafter"/>
</dbReference>
<keyword evidence="4 5" id="KW-0067">ATP-binding</keyword>
<accession>A0A0B7GPH4</accession>
<dbReference type="GO" id="GO:0046917">
    <property type="term" value="F:triphosphoribosyl-dephospho-CoA synthase activity"/>
    <property type="evidence" value="ECO:0007669"/>
    <property type="project" value="UniProtKB-UniRule"/>
</dbReference>
<evidence type="ECO:0000313" key="8">
    <source>
        <dbReference type="Proteomes" id="UP000042527"/>
    </source>
</evidence>
<comment type="catalytic activity">
    <reaction evidence="1 5">
        <text>3'-dephospho-CoA + ATP = 2'-(5''-triphospho-alpha-D-ribosyl)-3'-dephospho-CoA + adenine</text>
        <dbReference type="Rhea" id="RHEA:15117"/>
        <dbReference type="ChEBI" id="CHEBI:16708"/>
        <dbReference type="ChEBI" id="CHEBI:30616"/>
        <dbReference type="ChEBI" id="CHEBI:57328"/>
        <dbReference type="ChEBI" id="CHEBI:61378"/>
        <dbReference type="EC" id="2.4.2.52"/>
    </reaction>
</comment>
<evidence type="ECO:0000256" key="5">
    <source>
        <dbReference type="HAMAP-Rule" id="MF_00397"/>
    </source>
</evidence>
<keyword evidence="6" id="KW-0328">Glycosyltransferase</keyword>
<dbReference type="AlphaFoldDB" id="A0A0B7GPH4"/>
<organism evidence="6 8">
    <name type="scientific">Treponema phagedenis</name>
    <dbReference type="NCBI Taxonomy" id="162"/>
    <lineage>
        <taxon>Bacteria</taxon>
        <taxon>Pseudomonadati</taxon>
        <taxon>Spirochaetota</taxon>
        <taxon>Spirochaetia</taxon>
        <taxon>Spirochaetales</taxon>
        <taxon>Treponemataceae</taxon>
        <taxon>Treponema</taxon>
    </lineage>
</organism>
<dbReference type="EMBL" id="CDNC01000001">
    <property type="protein sequence ID" value="CEM60343.1"/>
    <property type="molecule type" value="Genomic_DNA"/>
</dbReference>
<keyword evidence="3 5" id="KW-0547">Nucleotide-binding</keyword>
<evidence type="ECO:0000313" key="9">
    <source>
        <dbReference type="Proteomes" id="UP000323594"/>
    </source>
</evidence>
<dbReference type="PANTHER" id="PTHR30201">
    <property type="entry name" value="TRIPHOSPHORIBOSYL-DEPHOSPHO-COA SYNTHASE"/>
    <property type="match status" value="1"/>
</dbReference>
<keyword evidence="8" id="KW-1185">Reference proteome</keyword>
<dbReference type="GO" id="GO:0005524">
    <property type="term" value="F:ATP binding"/>
    <property type="evidence" value="ECO:0007669"/>
    <property type="project" value="UniProtKB-KW"/>
</dbReference>
<dbReference type="Proteomes" id="UP000042527">
    <property type="component" value="Unassembled WGS sequence"/>
</dbReference>
<reference evidence="7 9" key="3">
    <citation type="submission" date="2019-08" db="EMBL/GenBank/DDBJ databases">
        <authorList>
            <person name="Kuhnert P."/>
        </authorList>
    </citation>
    <scope>NUCLEOTIDE SEQUENCE [LARGE SCALE GENOMIC DNA]</scope>
    <source>
        <strain evidence="7 9">B36.5</strain>
    </source>
</reference>
<dbReference type="GeneID" id="57753617"/>
<keyword evidence="2 5" id="KW-0808">Transferase</keyword>
<dbReference type="InterPro" id="IPR017551">
    <property type="entry name" value="TriPribosyl-deP-CoA_syn_CitG"/>
</dbReference>
<dbReference type="Gene3D" id="1.10.4200.10">
    <property type="entry name" value="Triphosphoribosyl-dephospho-CoA protein"/>
    <property type="match status" value="1"/>
</dbReference>
<proteinExistence type="inferred from homology"/>
<dbReference type="PANTHER" id="PTHR30201:SF2">
    <property type="entry name" value="2-(5''-TRIPHOSPHORIBOSYL)-3'-DEPHOSPHOCOENZYME-A SYNTHASE"/>
    <property type="match status" value="1"/>
</dbReference>
<sequence length="281" mass="31498">MNFAHTIASYCVKALVYEVIATPKPGLVDSNDSGAHTDMNLFTFFESAFALYPYFLQCAEYGVQHTGTPSELFVKARSLGVEAEKIMLRATGGVNTHKGIIFSFGLVCLAAGYVEKNNPEKRNDPHGISEYITKMVHNISEEMRYKMPGKTYGQSAFLQLGIKGIRGEAEEGFSKALHIGLRAFESFYTGENINDALLYTMLHIMKSLDDTNVIGRGGYEHLRWLQAEAKNILNDENSFRKNNYEMLKRLNASCIKKNISPGGVADYLALTLLFYFLKQRV</sequence>
<comment type="similarity">
    <text evidence="5">Belongs to the CitG/MdcB family.</text>
</comment>
<dbReference type="EC" id="2.4.2.52" evidence="5"/>
<dbReference type="OrthoDB" id="114886at2"/>
<protein>
    <recommendedName>
        <fullName evidence="5">Probable 2-(5''-triphosphoribosyl)-3'-dephosphocoenzyme-A synthase</fullName>
        <shortName evidence="5">2-(5''-triphosphoribosyl)-3'-dephospho-CoA synthase</shortName>
        <ecNumber evidence="5">2.4.2.52</ecNumber>
    </recommendedName>
</protein>
<dbReference type="GO" id="GO:0016757">
    <property type="term" value="F:glycosyltransferase activity"/>
    <property type="evidence" value="ECO:0007669"/>
    <property type="project" value="UniProtKB-KW"/>
</dbReference>
<evidence type="ECO:0000313" key="6">
    <source>
        <dbReference type="EMBL" id="CEM60343.1"/>
    </source>
</evidence>
<reference evidence="6" key="1">
    <citation type="submission" date="2015-01" db="EMBL/GenBank/DDBJ databases">
        <authorList>
            <person name="Xiang T."/>
            <person name="Song Y."/>
            <person name="Huang L."/>
            <person name="Wang B."/>
            <person name="Wu P."/>
        </authorList>
    </citation>
    <scope>NUCLEOTIDE SEQUENCE [LARGE SCALE GENOMIC DNA]</scope>
    <source>
        <strain evidence="6">V1</strain>
    </source>
</reference>
<reference evidence="8" key="2">
    <citation type="submission" date="2015-01" db="EMBL/GenBank/DDBJ databases">
        <authorList>
            <person name="Manzoor Shahid"/>
            <person name="Zubair Saima"/>
        </authorList>
    </citation>
    <scope>NUCLEOTIDE SEQUENCE [LARGE SCALE GENOMIC DNA]</scope>
    <source>
        <strain evidence="8">V1</strain>
    </source>
</reference>
<dbReference type="EMBL" id="CP042817">
    <property type="protein sequence ID" value="QEJ97792.1"/>
    <property type="molecule type" value="Genomic_DNA"/>
</dbReference>